<name>A0A481W534_9CAUD</name>
<evidence type="ECO:0000313" key="3">
    <source>
        <dbReference type="EMBL" id="QBJ02585.1"/>
    </source>
</evidence>
<accession>A0A481W534</accession>
<dbReference type="EMBL" id="MK552327">
    <property type="protein sequence ID" value="QBJ02585.1"/>
    <property type="molecule type" value="Genomic_DNA"/>
</dbReference>
<dbReference type="Proteomes" id="UP000294134">
    <property type="component" value="Segment"/>
</dbReference>
<organism evidence="3 4">
    <name type="scientific">Pseudomonas phage Psa21</name>
    <dbReference type="NCBI Taxonomy" id="2530023"/>
    <lineage>
        <taxon>Viruses</taxon>
        <taxon>Duplodnaviria</taxon>
        <taxon>Heunggongvirae</taxon>
        <taxon>Uroviricota</taxon>
        <taxon>Caudoviricetes</taxon>
        <taxon>Chimalliviridae</taxon>
        <taxon>Tepukevirus</taxon>
        <taxon>Tepukevirus Psa21</taxon>
    </lineage>
</organism>
<sequence>MDYGQTELSMPQSCACGHCQTNRIPNNANYLNNPMLKMLGETTPGLNPFEPVSQLAAYNPYNPPGYADRAVAQTEQRMLSALINRQSEKPLERQGPTALGGDMVGLSFPEFMRTTVTEQTLLNKGKEVMSASKTQHPSPEGFLEFLTGLMGAEEAQTAFNRLKAENGGNIPFSTEVQLTPKRDALDKGFFGLIEELIGEIDLSDLLGKPEQPDTQMGHPLLANVHLVPDQKFADEVRPSAIPQEILDAGKEEVIQNYVTHVIIPDFSNAIIDLPQQFSGKDLLRQQRRLQARLNKLLRYQAKPDAIVVEAINDKYEFAIYQHYTAKLVSYRSITLQEGKSRMEAAEAALAKREADNAVNQKKQELVAFNQNLRLEAADLFSSIGQISNLELHKGLLQLAEKVDLQINPIQKLKEVEIKCDCPGCFLEAINEEVGSEAIEREPSVFDLYFQGNPSASRSRMYAQRMNGIDERNTADLRGALVSAGVPNHSLIGKMGGRFEMTPEQINERFGEELGRELQKLSALMQSQSSDPLSGSLAQGMASHSMSQGMMSHHFQNQE</sequence>
<keyword evidence="4" id="KW-1185">Reference proteome</keyword>
<evidence type="ECO:0000313" key="4">
    <source>
        <dbReference type="Proteomes" id="UP000294134"/>
    </source>
</evidence>
<gene>
    <name evidence="3" type="ORF">PSA21_55</name>
</gene>
<feature type="coiled-coil region" evidence="1">
    <location>
        <begin position="335"/>
        <end position="371"/>
    </location>
</feature>
<evidence type="ECO:0000256" key="1">
    <source>
        <dbReference type="SAM" id="Coils"/>
    </source>
</evidence>
<evidence type="ECO:0000256" key="2">
    <source>
        <dbReference type="SAM" id="MobiDB-lite"/>
    </source>
</evidence>
<reference evidence="3 4" key="1">
    <citation type="submission" date="2019-02" db="EMBL/GenBank/DDBJ databases">
        <authorList>
            <person name="Frampton R.A."/>
            <person name="Wojtus J.K."/>
            <person name="Fineran P.C."/>
            <person name="Hendrickson H.L."/>
        </authorList>
    </citation>
    <scope>NUCLEOTIDE SEQUENCE [LARGE SCALE GENOMIC DNA]</scope>
</reference>
<keyword evidence="1" id="KW-0175">Coiled coil</keyword>
<proteinExistence type="predicted"/>
<feature type="region of interest" description="Disordered" evidence="2">
    <location>
        <begin position="523"/>
        <end position="558"/>
    </location>
</feature>
<protein>
    <submittedName>
        <fullName evidence="3">Uncharacterized protein</fullName>
    </submittedName>
</protein>
<feature type="compositionally biased region" description="Low complexity" evidence="2">
    <location>
        <begin position="538"/>
        <end position="558"/>
    </location>
</feature>
<feature type="compositionally biased region" description="Polar residues" evidence="2">
    <location>
        <begin position="523"/>
        <end position="536"/>
    </location>
</feature>